<dbReference type="InterPro" id="IPR049031">
    <property type="entry name" value="T2SSK_SAM-like_1st"/>
</dbReference>
<keyword evidence="9" id="KW-0472">Membrane</keyword>
<protein>
    <submittedName>
        <fullName evidence="11">General secretion pathway protein GspK</fullName>
    </submittedName>
</protein>
<dbReference type="GO" id="GO:0005886">
    <property type="term" value="C:plasma membrane"/>
    <property type="evidence" value="ECO:0007669"/>
    <property type="project" value="UniProtKB-SubCell"/>
</dbReference>
<keyword evidence="7" id="KW-0653">Protein transport</keyword>
<evidence type="ECO:0000256" key="1">
    <source>
        <dbReference type="ARBA" id="ARBA00004533"/>
    </source>
</evidence>
<comment type="subcellular location">
    <subcellularLocation>
        <location evidence="1">Cell inner membrane</location>
    </subcellularLocation>
</comment>
<keyword evidence="12" id="KW-1185">Reference proteome</keyword>
<dbReference type="PANTHER" id="PTHR38831">
    <property type="entry name" value="TYPE II SECRETION SYSTEM PROTEIN K"/>
    <property type="match status" value="1"/>
</dbReference>
<accession>A0A839HGG5</accession>
<comment type="similarity">
    <text evidence="2">Belongs to the GSP K family.</text>
</comment>
<dbReference type="Gene3D" id="1.10.40.60">
    <property type="entry name" value="EpsJ-like"/>
    <property type="match status" value="1"/>
</dbReference>
<dbReference type="PANTHER" id="PTHR38831:SF1">
    <property type="entry name" value="TYPE II SECRETION SYSTEM PROTEIN K-RELATED"/>
    <property type="match status" value="1"/>
</dbReference>
<sequence length="328" mass="35325">MIRRQLFNLRQQRGIALVIVLWVIALLSVIALGLTSTQRSTAALTRNYLAAAQFRAHAEAAITLTVLNLITRPSDIQVDDAAVWLPDGSTHLLQFDDTELEVQITNEASRLDVNQVTRDQWAILLELAGADVEQLDALADAILDWRDVDDLTQLNGAEDGDYEAAGLSYGARDAPFESVEELGQVLGMTPAVLARLAPDLRVSGTSAGGGVSSQPVFGGHATSSSASNLGFNARFASAAVIAATQNVTYEQALEIIATRDAPPEVGVERTAPTDRGGPQYRLRVTFKADESAQRTTEVLVNTQPGRTPPFVVLWRREAVGLPEPTDNQ</sequence>
<evidence type="ECO:0000256" key="5">
    <source>
        <dbReference type="ARBA" id="ARBA00022519"/>
    </source>
</evidence>
<evidence type="ECO:0000256" key="3">
    <source>
        <dbReference type="ARBA" id="ARBA00022448"/>
    </source>
</evidence>
<dbReference type="InterPro" id="IPR005628">
    <property type="entry name" value="GspK"/>
</dbReference>
<evidence type="ECO:0000256" key="4">
    <source>
        <dbReference type="ARBA" id="ARBA00022475"/>
    </source>
</evidence>
<gene>
    <name evidence="11" type="ORF">HUK38_07165</name>
</gene>
<dbReference type="InterPro" id="IPR038072">
    <property type="entry name" value="GspK_central_sf"/>
</dbReference>
<evidence type="ECO:0000256" key="9">
    <source>
        <dbReference type="ARBA" id="ARBA00023136"/>
    </source>
</evidence>
<dbReference type="RefSeq" id="WP_182583635.1">
    <property type="nucleotide sequence ID" value="NZ_JABVCQ010000012.1"/>
</dbReference>
<keyword evidence="3" id="KW-0813">Transport</keyword>
<dbReference type="Proteomes" id="UP000548632">
    <property type="component" value="Unassembled WGS sequence"/>
</dbReference>
<evidence type="ECO:0000313" key="11">
    <source>
        <dbReference type="EMBL" id="MBB1126009.1"/>
    </source>
</evidence>
<evidence type="ECO:0000256" key="8">
    <source>
        <dbReference type="ARBA" id="ARBA00022989"/>
    </source>
</evidence>
<dbReference type="AlphaFoldDB" id="A0A839HGG5"/>
<dbReference type="GO" id="GO:0009306">
    <property type="term" value="P:protein secretion"/>
    <property type="evidence" value="ECO:0007669"/>
    <property type="project" value="InterPro"/>
</dbReference>
<dbReference type="SUPFAM" id="SSF158544">
    <property type="entry name" value="GspK insert domain-like"/>
    <property type="match status" value="1"/>
</dbReference>
<feature type="domain" description="T2SS protein K first SAM-like" evidence="10">
    <location>
        <begin position="113"/>
        <end position="198"/>
    </location>
</feature>
<keyword evidence="5" id="KW-0997">Cell inner membrane</keyword>
<keyword evidence="8" id="KW-1133">Transmembrane helix</keyword>
<evidence type="ECO:0000259" key="10">
    <source>
        <dbReference type="Pfam" id="PF21687"/>
    </source>
</evidence>
<name>A0A839HGG5_9GAMM</name>
<keyword evidence="4" id="KW-1003">Cell membrane</keyword>
<evidence type="ECO:0000256" key="7">
    <source>
        <dbReference type="ARBA" id="ARBA00022927"/>
    </source>
</evidence>
<comment type="caution">
    <text evidence="11">The sequence shown here is derived from an EMBL/GenBank/DDBJ whole genome shotgun (WGS) entry which is preliminary data.</text>
</comment>
<organism evidence="11 12">
    <name type="scientific">Thiospirillum jenense</name>
    <dbReference type="NCBI Taxonomy" id="1653858"/>
    <lineage>
        <taxon>Bacteria</taxon>
        <taxon>Pseudomonadati</taxon>
        <taxon>Pseudomonadota</taxon>
        <taxon>Gammaproteobacteria</taxon>
        <taxon>Chromatiales</taxon>
        <taxon>Chromatiaceae</taxon>
        <taxon>Thiospirillum</taxon>
    </lineage>
</organism>
<evidence type="ECO:0000313" key="12">
    <source>
        <dbReference type="Proteomes" id="UP000548632"/>
    </source>
</evidence>
<keyword evidence="6" id="KW-0812">Transmembrane</keyword>
<evidence type="ECO:0000256" key="2">
    <source>
        <dbReference type="ARBA" id="ARBA00007246"/>
    </source>
</evidence>
<reference evidence="11 12" key="1">
    <citation type="journal article" date="2020" name="Arch. Microbiol.">
        <title>The genome sequence of the giant phototrophic gammaproteobacterium Thiospirillum jenense gives insight into its physiological properties and phylogenetic relationships.</title>
        <authorList>
            <person name="Imhoff J.F."/>
            <person name="Meyer T.E."/>
            <person name="Kyndt J.A."/>
        </authorList>
    </citation>
    <scope>NUCLEOTIDE SEQUENCE [LARGE SCALE GENOMIC DNA]</scope>
    <source>
        <strain evidence="11 12">DSM 216</strain>
    </source>
</reference>
<dbReference type="Pfam" id="PF21687">
    <property type="entry name" value="T2SSK_1st"/>
    <property type="match status" value="1"/>
</dbReference>
<evidence type="ECO:0000256" key="6">
    <source>
        <dbReference type="ARBA" id="ARBA00022692"/>
    </source>
</evidence>
<proteinExistence type="inferred from homology"/>
<dbReference type="EMBL" id="JABVCQ010000012">
    <property type="protein sequence ID" value="MBB1126009.1"/>
    <property type="molecule type" value="Genomic_DNA"/>
</dbReference>